<evidence type="ECO:0000256" key="4">
    <source>
        <dbReference type="ARBA" id="ARBA00022692"/>
    </source>
</evidence>
<evidence type="ECO:0000313" key="9">
    <source>
        <dbReference type="Proteomes" id="UP000054558"/>
    </source>
</evidence>
<dbReference type="SUPFAM" id="SSF82861">
    <property type="entry name" value="Mechanosensitive channel protein MscS (YggB), transmembrane region"/>
    <property type="match status" value="1"/>
</dbReference>
<dbReference type="OMA" id="MVAYKVE"/>
<reference evidence="8 9" key="1">
    <citation type="journal article" date="2014" name="Nat. Commun.">
        <title>Klebsormidium flaccidum genome reveals primary factors for plant terrestrial adaptation.</title>
        <authorList>
            <person name="Hori K."/>
            <person name="Maruyama F."/>
            <person name="Fujisawa T."/>
            <person name="Togashi T."/>
            <person name="Yamamoto N."/>
            <person name="Seo M."/>
            <person name="Sato S."/>
            <person name="Yamada T."/>
            <person name="Mori H."/>
            <person name="Tajima N."/>
            <person name="Moriyama T."/>
            <person name="Ikeuchi M."/>
            <person name="Watanabe M."/>
            <person name="Wada H."/>
            <person name="Kobayashi K."/>
            <person name="Saito M."/>
            <person name="Masuda T."/>
            <person name="Sasaki-Sekimoto Y."/>
            <person name="Mashiguchi K."/>
            <person name="Awai K."/>
            <person name="Shimojima M."/>
            <person name="Masuda S."/>
            <person name="Iwai M."/>
            <person name="Nobusawa T."/>
            <person name="Narise T."/>
            <person name="Kondo S."/>
            <person name="Saito H."/>
            <person name="Sato R."/>
            <person name="Murakawa M."/>
            <person name="Ihara Y."/>
            <person name="Oshima-Yamada Y."/>
            <person name="Ohtaka K."/>
            <person name="Satoh M."/>
            <person name="Sonobe K."/>
            <person name="Ishii M."/>
            <person name="Ohtani R."/>
            <person name="Kanamori-Sato M."/>
            <person name="Honoki R."/>
            <person name="Miyazaki D."/>
            <person name="Mochizuki H."/>
            <person name="Umetsu J."/>
            <person name="Higashi K."/>
            <person name="Shibata D."/>
            <person name="Kamiya Y."/>
            <person name="Sato N."/>
            <person name="Nakamura Y."/>
            <person name="Tabata S."/>
            <person name="Ida S."/>
            <person name="Kurokawa K."/>
            <person name="Ohta H."/>
        </authorList>
    </citation>
    <scope>NUCLEOTIDE SEQUENCE [LARGE SCALE GENOMIC DNA]</scope>
    <source>
        <strain evidence="8 9">NIES-2285</strain>
    </source>
</reference>
<keyword evidence="9" id="KW-1185">Reference proteome</keyword>
<protein>
    <submittedName>
        <fullName evidence="8">Mechanosensitive ion channel protein</fullName>
    </submittedName>
</protein>
<dbReference type="InterPro" id="IPR010920">
    <property type="entry name" value="LSM_dom_sf"/>
</dbReference>
<dbReference type="InterPro" id="IPR006685">
    <property type="entry name" value="MscS_channel_2nd"/>
</dbReference>
<evidence type="ECO:0000256" key="5">
    <source>
        <dbReference type="ARBA" id="ARBA00022989"/>
    </source>
</evidence>
<dbReference type="SUPFAM" id="SSF50182">
    <property type="entry name" value="Sm-like ribonucleoproteins"/>
    <property type="match status" value="1"/>
</dbReference>
<dbReference type="PANTHER" id="PTHR30566">
    <property type="entry name" value="YNAI-RELATED MECHANOSENSITIVE ION CHANNEL"/>
    <property type="match status" value="1"/>
</dbReference>
<dbReference type="Proteomes" id="UP000054558">
    <property type="component" value="Unassembled WGS sequence"/>
</dbReference>
<feature type="domain" description="Mechanosensitive ion channel MscS" evidence="7">
    <location>
        <begin position="344"/>
        <end position="411"/>
    </location>
</feature>
<dbReference type="InterPro" id="IPR011066">
    <property type="entry name" value="MscS_channel_C_sf"/>
</dbReference>
<accession>A0A1Y1HZC6</accession>
<evidence type="ECO:0000313" key="8">
    <source>
        <dbReference type="EMBL" id="GAQ81887.1"/>
    </source>
</evidence>
<organism evidence="8 9">
    <name type="scientific">Klebsormidium nitens</name>
    <name type="common">Green alga</name>
    <name type="synonym">Ulothrix nitens</name>
    <dbReference type="NCBI Taxonomy" id="105231"/>
    <lineage>
        <taxon>Eukaryota</taxon>
        <taxon>Viridiplantae</taxon>
        <taxon>Streptophyta</taxon>
        <taxon>Klebsormidiophyceae</taxon>
        <taxon>Klebsormidiales</taxon>
        <taxon>Klebsormidiaceae</taxon>
        <taxon>Klebsormidium</taxon>
    </lineage>
</organism>
<dbReference type="Gene3D" id="2.30.30.60">
    <property type="match status" value="1"/>
</dbReference>
<keyword evidence="4" id="KW-0812">Transmembrane</keyword>
<comment type="subcellular location">
    <subcellularLocation>
        <location evidence="1">Cell membrane</location>
        <topology evidence="1">Multi-pass membrane protein</topology>
    </subcellularLocation>
</comment>
<dbReference type="InterPro" id="IPR023408">
    <property type="entry name" value="MscS_beta-dom_sf"/>
</dbReference>
<name>A0A1Y1HZC6_KLENI</name>
<evidence type="ECO:0000256" key="6">
    <source>
        <dbReference type="ARBA" id="ARBA00023136"/>
    </source>
</evidence>
<keyword evidence="6" id="KW-0472">Membrane</keyword>
<evidence type="ECO:0000259" key="7">
    <source>
        <dbReference type="Pfam" id="PF00924"/>
    </source>
</evidence>
<dbReference type="Gene3D" id="1.10.287.1260">
    <property type="match status" value="1"/>
</dbReference>
<dbReference type="SUPFAM" id="SSF82689">
    <property type="entry name" value="Mechanosensitive channel protein MscS (YggB), C-terminal domain"/>
    <property type="match status" value="1"/>
</dbReference>
<dbReference type="GO" id="GO:0055085">
    <property type="term" value="P:transmembrane transport"/>
    <property type="evidence" value="ECO:0007669"/>
    <property type="project" value="InterPro"/>
</dbReference>
<evidence type="ECO:0000256" key="1">
    <source>
        <dbReference type="ARBA" id="ARBA00004651"/>
    </source>
</evidence>
<dbReference type="Pfam" id="PF00924">
    <property type="entry name" value="MS_channel_2nd"/>
    <property type="match status" value="1"/>
</dbReference>
<dbReference type="EMBL" id="DF237042">
    <property type="protein sequence ID" value="GAQ81887.1"/>
    <property type="molecule type" value="Genomic_DNA"/>
</dbReference>
<evidence type="ECO:0000256" key="3">
    <source>
        <dbReference type="ARBA" id="ARBA00022475"/>
    </source>
</evidence>
<dbReference type="OrthoDB" id="431980at2759"/>
<proteinExistence type="inferred from homology"/>
<dbReference type="PANTHER" id="PTHR30566:SF27">
    <property type="entry name" value="MECHANOSENSITIVE ION CHANNEL PROTEIN"/>
    <property type="match status" value="1"/>
</dbReference>
<keyword evidence="5" id="KW-1133">Transmembrane helix</keyword>
<comment type="similarity">
    <text evidence="2">Belongs to the MscS (TC 1.A.23) family.</text>
</comment>
<gene>
    <name evidence="8" type="ORF">KFL_000930330</name>
</gene>
<sequence length="521" mass="57839">MASAGLVKGRLPCTRDTVCSLRAHIPKRGNASAILCSGRRQTPSPCQIIKQVLPSSFLHARSQPFLPPRPNLPCLQQAPSQQRLLNHTPRTRQIRAHAPAGAAARPVAPIDAAKGTIEGFNAWLQKSHSTELTRWLEARGIVLPDFFAWLPQPLHNRLHHIEDELGIFTQEIILALLVLLFIRELKNVLYFFHDKWYNVLHKKQTDVYMTHKRKTFEHTVFGALEGPLSAATFLLWASHVYTVIAPLLHIKFSTKAIAVYREVSIIGVLTWFALNWKNNIIGELKARSSEQSTKAQLGALDKLATILIVSFGIMVTGEIAGYAFKSILALGGVSGIAISLAARDVVSNMFGGTMLYLTRPFAQGDTIKAGNVNGQVVDIGFYSTKVMTPDKQPTYVPNAYFTNQVITNYSRATNRVLNAVFTLRHQDLVKVDHIVDQIRDLLSSHQSIDLQSSVNVNLVNVTPYNLEIQINAVTRPNIGGGEFNRAKHDIFIRIAQIIDQAGARLSPYPDQPYPPIPIPAK</sequence>
<keyword evidence="3" id="KW-1003">Cell membrane</keyword>
<dbReference type="STRING" id="105231.A0A1Y1HZC6"/>
<dbReference type="AlphaFoldDB" id="A0A1Y1HZC6"/>
<evidence type="ECO:0000256" key="2">
    <source>
        <dbReference type="ARBA" id="ARBA00008017"/>
    </source>
</evidence>
<dbReference type="InterPro" id="IPR011014">
    <property type="entry name" value="MscS_channel_TM-2"/>
</dbReference>
<dbReference type="GO" id="GO:0005886">
    <property type="term" value="C:plasma membrane"/>
    <property type="evidence" value="ECO:0007669"/>
    <property type="project" value="UniProtKB-SubCell"/>
</dbReference>